<name>A0ABP9SNN9_9MICC</name>
<organism evidence="1 2">
    <name type="scientific">Arthrobacter gyeryongensis</name>
    <dbReference type="NCBI Taxonomy" id="1650592"/>
    <lineage>
        <taxon>Bacteria</taxon>
        <taxon>Bacillati</taxon>
        <taxon>Actinomycetota</taxon>
        <taxon>Actinomycetes</taxon>
        <taxon>Micrococcales</taxon>
        <taxon>Micrococcaceae</taxon>
        <taxon>Arthrobacter</taxon>
    </lineage>
</organism>
<evidence type="ECO:0000313" key="2">
    <source>
        <dbReference type="Proteomes" id="UP001500200"/>
    </source>
</evidence>
<comment type="caution">
    <text evidence="1">The sequence shown here is derived from an EMBL/GenBank/DDBJ whole genome shotgun (WGS) entry which is preliminary data.</text>
</comment>
<dbReference type="EMBL" id="BAABKK010000030">
    <property type="protein sequence ID" value="GAA5199791.1"/>
    <property type="molecule type" value="Genomic_DNA"/>
</dbReference>
<keyword evidence="2" id="KW-1185">Reference proteome</keyword>
<evidence type="ECO:0000313" key="1">
    <source>
        <dbReference type="EMBL" id="GAA5199791.1"/>
    </source>
</evidence>
<protein>
    <submittedName>
        <fullName evidence="1">Uncharacterized protein</fullName>
    </submittedName>
</protein>
<gene>
    <name evidence="1" type="ORF">GCM10023346_40380</name>
</gene>
<sequence>MLPEDAPDPRLQQARRLELMPIPIMGLAPQASLEDPDLVGIQYGQDSLGYNEMSASITYTLWRNPADRADPINLAELDEQTRRSIEDVPPWPRPAWLVEGVQRMRYPQLWDAVRTTWHRDTSERSSPSRVLAEHMNHVLINRYRREWLGGIAWDRYAGDSRGRPANRAVAVWIDGVEVQGVEIDTDPLVYGVAASLGGGGVLTAVLPRDELGFIRIEFAKRP</sequence>
<dbReference type="Proteomes" id="UP001500200">
    <property type="component" value="Unassembled WGS sequence"/>
</dbReference>
<reference evidence="2" key="1">
    <citation type="journal article" date="2019" name="Int. J. Syst. Evol. Microbiol.">
        <title>The Global Catalogue of Microorganisms (GCM) 10K type strain sequencing project: providing services to taxonomists for standard genome sequencing and annotation.</title>
        <authorList>
            <consortium name="The Broad Institute Genomics Platform"/>
            <consortium name="The Broad Institute Genome Sequencing Center for Infectious Disease"/>
            <person name="Wu L."/>
            <person name="Ma J."/>
        </authorList>
    </citation>
    <scope>NUCLEOTIDE SEQUENCE [LARGE SCALE GENOMIC DNA]</scope>
    <source>
        <strain evidence="2">JCM 18514</strain>
    </source>
</reference>
<proteinExistence type="predicted"/>
<accession>A0ABP9SNN9</accession>